<feature type="transmembrane region" description="Helical" evidence="5">
    <location>
        <begin position="159"/>
        <end position="179"/>
    </location>
</feature>
<evidence type="ECO:0000313" key="8">
    <source>
        <dbReference type="Proteomes" id="UP000515908"/>
    </source>
</evidence>
<dbReference type="PANTHER" id="PTHR22950:SF301">
    <property type="entry name" value="ACID TRANSPORTER, PUTATIVE-RELATED"/>
    <property type="match status" value="1"/>
</dbReference>
<gene>
    <name evidence="7" type="ORF">ADEAN_000139000</name>
</gene>
<evidence type="ECO:0000256" key="5">
    <source>
        <dbReference type="SAM" id="Phobius"/>
    </source>
</evidence>
<feature type="transmembrane region" description="Helical" evidence="5">
    <location>
        <begin position="199"/>
        <end position="220"/>
    </location>
</feature>
<dbReference type="InterPro" id="IPR013057">
    <property type="entry name" value="AA_transpt_TM"/>
</dbReference>
<sequence length="485" mass="54171">MTDPLDDDLNQMDEMYDVPQKNNNNEEVMGDLYLGDKLGNIDDAVDHAQLSIDKRDRERAEWVAMRRQPRNKLQKIVAYVIPYGGLLSSGLNLASSSIGAGIISLASAVETSGIIMAVIYMVIIGILTVYSFTLLGIAGKRTGIRNYEEIVEALMGKGGGLFLAFCLWFLSFFAEVSYALSLHDIMIQFLENSPNIPKYLRTTSGINLLTSMLWLVFMFPLCIPREINTLRYFSFVGISFIIFFVICMIIHASQGGLKHGIRGDLVLFQHGNKAVMGMANFIFSFICQLNCFEVYDEMYKPTVRRLTMGASIGVVLCFCLYFLSGFIGYCDFGPAVADKSVLKMYNPIAEPLMGVAYVGVMFKLCVGYGLHSIPVRDSIYYFAGTNVRRVPFHWHVVCVICFTTVSLICGLYIPRVNLVYGLVGGFSGGFIGFIFPAYMFMYTGDWTLQSVGWFHYFMTYLLLIVGVIAVVWGTAATIYGEVISH</sequence>
<dbReference type="EMBL" id="LR877146">
    <property type="protein sequence ID" value="CAD2213946.1"/>
    <property type="molecule type" value="Genomic_DNA"/>
</dbReference>
<evidence type="ECO:0000256" key="3">
    <source>
        <dbReference type="ARBA" id="ARBA00022989"/>
    </source>
</evidence>
<accession>A0A7G2C2R2</accession>
<feature type="transmembrane region" description="Helical" evidence="5">
    <location>
        <begin position="274"/>
        <end position="295"/>
    </location>
</feature>
<feature type="transmembrane region" description="Helical" evidence="5">
    <location>
        <begin position="114"/>
        <end position="138"/>
    </location>
</feature>
<feature type="transmembrane region" description="Helical" evidence="5">
    <location>
        <begin position="232"/>
        <end position="254"/>
    </location>
</feature>
<organism evidence="7 8">
    <name type="scientific">Angomonas deanei</name>
    <dbReference type="NCBI Taxonomy" id="59799"/>
    <lineage>
        <taxon>Eukaryota</taxon>
        <taxon>Discoba</taxon>
        <taxon>Euglenozoa</taxon>
        <taxon>Kinetoplastea</taxon>
        <taxon>Metakinetoplastina</taxon>
        <taxon>Trypanosomatida</taxon>
        <taxon>Trypanosomatidae</taxon>
        <taxon>Strigomonadinae</taxon>
        <taxon>Angomonas</taxon>
    </lineage>
</organism>
<evidence type="ECO:0000256" key="4">
    <source>
        <dbReference type="ARBA" id="ARBA00023136"/>
    </source>
</evidence>
<comment type="subcellular location">
    <subcellularLocation>
        <location evidence="1">Membrane</location>
        <topology evidence="1">Multi-pass membrane protein</topology>
    </subcellularLocation>
</comment>
<evidence type="ECO:0000313" key="7">
    <source>
        <dbReference type="EMBL" id="CAD2213946.1"/>
    </source>
</evidence>
<dbReference type="VEuPathDB" id="TriTrypDB:ADEAN_000139000"/>
<reference evidence="7 8" key="1">
    <citation type="submission" date="2020-08" db="EMBL/GenBank/DDBJ databases">
        <authorList>
            <person name="Newling K."/>
            <person name="Davey J."/>
            <person name="Forrester S."/>
        </authorList>
    </citation>
    <scope>NUCLEOTIDE SEQUENCE [LARGE SCALE GENOMIC DNA]</scope>
    <source>
        <strain evidence="8">Crithidia deanei Carvalho (ATCC PRA-265)</strain>
    </source>
</reference>
<proteinExistence type="predicted"/>
<dbReference type="GO" id="GO:0015179">
    <property type="term" value="F:L-amino acid transmembrane transporter activity"/>
    <property type="evidence" value="ECO:0007669"/>
    <property type="project" value="TreeGrafter"/>
</dbReference>
<dbReference type="GO" id="GO:0005737">
    <property type="term" value="C:cytoplasm"/>
    <property type="evidence" value="ECO:0007669"/>
    <property type="project" value="TreeGrafter"/>
</dbReference>
<keyword evidence="4 5" id="KW-0472">Membrane</keyword>
<feature type="transmembrane region" description="Helical" evidence="5">
    <location>
        <begin position="453"/>
        <end position="479"/>
    </location>
</feature>
<feature type="transmembrane region" description="Helical" evidence="5">
    <location>
        <begin position="392"/>
        <end position="413"/>
    </location>
</feature>
<keyword evidence="8" id="KW-1185">Reference proteome</keyword>
<dbReference type="Pfam" id="PF01490">
    <property type="entry name" value="Aa_trans"/>
    <property type="match status" value="1"/>
</dbReference>
<dbReference type="PANTHER" id="PTHR22950">
    <property type="entry name" value="AMINO ACID TRANSPORTER"/>
    <property type="match status" value="1"/>
</dbReference>
<feature type="transmembrane region" description="Helical" evidence="5">
    <location>
        <begin position="307"/>
        <end position="328"/>
    </location>
</feature>
<keyword evidence="3 5" id="KW-1133">Transmembrane helix</keyword>
<keyword evidence="2 5" id="KW-0812">Transmembrane</keyword>
<dbReference type="GO" id="GO:0016020">
    <property type="term" value="C:membrane"/>
    <property type="evidence" value="ECO:0007669"/>
    <property type="project" value="UniProtKB-SubCell"/>
</dbReference>
<feature type="domain" description="Amino acid transporter transmembrane" evidence="6">
    <location>
        <begin position="86"/>
        <end position="478"/>
    </location>
</feature>
<dbReference type="AlphaFoldDB" id="A0A7G2C2R2"/>
<name>A0A7G2C2R2_9TRYP</name>
<feature type="transmembrane region" description="Helical" evidence="5">
    <location>
        <begin position="76"/>
        <end position="94"/>
    </location>
</feature>
<protein>
    <submittedName>
        <fullName evidence="7">Transmembrane amino acid transporter protein, putative</fullName>
    </submittedName>
</protein>
<evidence type="ECO:0000256" key="2">
    <source>
        <dbReference type="ARBA" id="ARBA00022692"/>
    </source>
</evidence>
<evidence type="ECO:0000259" key="6">
    <source>
        <dbReference type="Pfam" id="PF01490"/>
    </source>
</evidence>
<evidence type="ECO:0000256" key="1">
    <source>
        <dbReference type="ARBA" id="ARBA00004141"/>
    </source>
</evidence>
<feature type="transmembrane region" description="Helical" evidence="5">
    <location>
        <begin position="419"/>
        <end position="441"/>
    </location>
</feature>
<feature type="transmembrane region" description="Helical" evidence="5">
    <location>
        <begin position="348"/>
        <end position="371"/>
    </location>
</feature>
<dbReference type="Proteomes" id="UP000515908">
    <property type="component" value="Chromosome 02"/>
</dbReference>